<dbReference type="Proteomes" id="UP000001056">
    <property type="component" value="Unassembled WGS sequence"/>
</dbReference>
<evidence type="ECO:0000256" key="2">
    <source>
        <dbReference type="SAM" id="Phobius"/>
    </source>
</evidence>
<keyword evidence="2" id="KW-0472">Membrane</keyword>
<dbReference type="AlphaFoldDB" id="Q2H326"/>
<keyword evidence="4" id="KW-1185">Reference proteome</keyword>
<dbReference type="HOGENOM" id="CLU_1180095_0_0_1"/>
<gene>
    <name evidence="3" type="ORF">CHGG_03820</name>
</gene>
<organism evidence="3 4">
    <name type="scientific">Chaetomium globosum (strain ATCC 6205 / CBS 148.51 / DSM 1962 / NBRC 6347 / NRRL 1970)</name>
    <name type="common">Soil fungus</name>
    <dbReference type="NCBI Taxonomy" id="306901"/>
    <lineage>
        <taxon>Eukaryota</taxon>
        <taxon>Fungi</taxon>
        <taxon>Dikarya</taxon>
        <taxon>Ascomycota</taxon>
        <taxon>Pezizomycotina</taxon>
        <taxon>Sordariomycetes</taxon>
        <taxon>Sordariomycetidae</taxon>
        <taxon>Sordariales</taxon>
        <taxon>Chaetomiaceae</taxon>
        <taxon>Chaetomium</taxon>
    </lineage>
</organism>
<evidence type="ECO:0000313" key="3">
    <source>
        <dbReference type="EMBL" id="EAQ87201.1"/>
    </source>
</evidence>
<feature type="region of interest" description="Disordered" evidence="1">
    <location>
        <begin position="1"/>
        <end position="98"/>
    </location>
</feature>
<reference evidence="4" key="1">
    <citation type="journal article" date="2015" name="Genome Announc.">
        <title>Draft genome sequence of the cellulolytic fungus Chaetomium globosum.</title>
        <authorList>
            <person name="Cuomo C.A."/>
            <person name="Untereiner W.A."/>
            <person name="Ma L.-J."/>
            <person name="Grabherr M."/>
            <person name="Birren B.W."/>
        </authorList>
    </citation>
    <scope>NUCLEOTIDE SEQUENCE [LARGE SCALE GENOMIC DNA]</scope>
    <source>
        <strain evidence="4">ATCC 6205 / CBS 148.51 / DSM 1962 / NBRC 6347 / NRRL 1970</strain>
    </source>
</reference>
<feature type="compositionally biased region" description="Low complexity" evidence="1">
    <location>
        <begin position="35"/>
        <end position="47"/>
    </location>
</feature>
<proteinExistence type="predicted"/>
<dbReference type="EMBL" id="CH408032">
    <property type="protein sequence ID" value="EAQ87201.1"/>
    <property type="molecule type" value="Genomic_DNA"/>
</dbReference>
<dbReference type="GeneID" id="4392605"/>
<dbReference type="VEuPathDB" id="FungiDB:CHGG_03820"/>
<dbReference type="RefSeq" id="XP_001223034.1">
    <property type="nucleotide sequence ID" value="XM_001223033.1"/>
</dbReference>
<protein>
    <submittedName>
        <fullName evidence="3">Uncharacterized protein</fullName>
    </submittedName>
</protein>
<sequence length="235" mass="23378">MPPSPTRAQPSASSGKRPLPPGAARHCGITNPQANNRRNSSDSSDSNGPKTQPPPSPSTSPAAQLNPQPSSTRAWLPSPTPYTDHIGHTPHTPNTFNEAISSDIGLGITPVPYGYHDNDDTNEGSFPLTSPLLSPTLLLLGGSAGVGVGVGVGAGAGASGSGGMVLPLHGGPLVKKRAGRRRVGGGGGGVGVGKGGVGVRRVMVVVALFLGIGLVHGLVSAFGSAGDGRPPPAER</sequence>
<evidence type="ECO:0000313" key="4">
    <source>
        <dbReference type="Proteomes" id="UP000001056"/>
    </source>
</evidence>
<keyword evidence="2" id="KW-0812">Transmembrane</keyword>
<name>Q2H326_CHAGB</name>
<keyword evidence="2" id="KW-1133">Transmembrane helix</keyword>
<evidence type="ECO:0000256" key="1">
    <source>
        <dbReference type="SAM" id="MobiDB-lite"/>
    </source>
</evidence>
<dbReference type="InParanoid" id="Q2H326"/>
<feature type="transmembrane region" description="Helical" evidence="2">
    <location>
        <begin position="202"/>
        <end position="225"/>
    </location>
</feature>
<feature type="compositionally biased region" description="Polar residues" evidence="1">
    <location>
        <begin position="1"/>
        <end position="14"/>
    </location>
</feature>
<accession>Q2H326</accession>